<dbReference type="Proteomes" id="UP000663946">
    <property type="component" value="Chromosome 2"/>
</dbReference>
<dbReference type="Pfam" id="PF22461">
    <property type="entry name" value="SLBB_2"/>
    <property type="match status" value="2"/>
</dbReference>
<comment type="subcellular location">
    <subcellularLocation>
        <location evidence="1">Cell outer membrane</location>
        <topology evidence="1">Multi-pass membrane protein</topology>
    </subcellularLocation>
</comment>
<evidence type="ECO:0000259" key="17">
    <source>
        <dbReference type="Pfam" id="PF22461"/>
    </source>
</evidence>
<dbReference type="Gene3D" id="3.30.1950.10">
    <property type="entry name" value="wza like domain"/>
    <property type="match status" value="1"/>
</dbReference>
<dbReference type="GO" id="GO:0009279">
    <property type="term" value="C:cell outer membrane"/>
    <property type="evidence" value="ECO:0007669"/>
    <property type="project" value="UniProtKB-SubCell"/>
</dbReference>
<reference evidence="18" key="2">
    <citation type="journal article" date="2020" name="Science">
        <title>Unexpected conservation and global transmission of agrobacterial virulence plasmids.</title>
        <authorList>
            <person name="Weisberg A.J."/>
            <person name="Davis E.W. 2nd"/>
            <person name="Tabima J."/>
            <person name="Belcher M.S."/>
            <person name="Miller M."/>
            <person name="Kuo C.H."/>
            <person name="Loper J.E."/>
            <person name="Grunwald N.J."/>
            <person name="Putnam M.L."/>
            <person name="Chang J.H."/>
        </authorList>
    </citation>
    <scope>NUCLEOTIDE SEQUENCE</scope>
    <source>
        <strain evidence="18">17-1853-1a</strain>
    </source>
</reference>
<organism evidence="18 22">
    <name type="scientific">Agrobacterium tumefaciens</name>
    <dbReference type="NCBI Taxonomy" id="358"/>
    <lineage>
        <taxon>Bacteria</taxon>
        <taxon>Pseudomonadati</taxon>
        <taxon>Pseudomonadota</taxon>
        <taxon>Alphaproteobacteria</taxon>
        <taxon>Hyphomicrobiales</taxon>
        <taxon>Rhizobiaceae</taxon>
        <taxon>Rhizobium/Agrobacterium group</taxon>
        <taxon>Agrobacterium</taxon>
        <taxon>Agrobacterium tumefaciens complex</taxon>
    </lineage>
</organism>
<evidence type="ECO:0000259" key="16">
    <source>
        <dbReference type="Pfam" id="PF02563"/>
    </source>
</evidence>
<dbReference type="RefSeq" id="WP_013761539.1">
    <property type="nucleotide sequence ID" value="NC_015508.1"/>
</dbReference>
<feature type="domain" description="Polysaccharide export protein N-terminal" evidence="16">
    <location>
        <begin position="89"/>
        <end position="171"/>
    </location>
</feature>
<evidence type="ECO:0000256" key="11">
    <source>
        <dbReference type="ARBA" id="ARBA00023136"/>
    </source>
</evidence>
<keyword evidence="3" id="KW-0813">Transport</keyword>
<keyword evidence="9" id="KW-0406">Ion transport</keyword>
<dbReference type="PANTHER" id="PTHR33619:SF3">
    <property type="entry name" value="POLYSACCHARIDE EXPORT PROTEIN GFCE-RELATED"/>
    <property type="match status" value="1"/>
</dbReference>
<feature type="signal peptide" evidence="15">
    <location>
        <begin position="1"/>
        <end position="22"/>
    </location>
</feature>
<evidence type="ECO:0000313" key="20">
    <source>
        <dbReference type="EMBL" id="QTG15961.1"/>
    </source>
</evidence>
<feature type="domain" description="SLBB" evidence="17">
    <location>
        <begin position="272"/>
        <end position="359"/>
    </location>
</feature>
<evidence type="ECO:0000256" key="8">
    <source>
        <dbReference type="ARBA" id="ARBA00023047"/>
    </source>
</evidence>
<dbReference type="Gene3D" id="3.10.560.10">
    <property type="entry name" value="Outer membrane lipoprotein wza domain like"/>
    <property type="match status" value="2"/>
</dbReference>
<name>A0A1B9TLB6_AGRTU</name>
<feature type="domain" description="SLBB" evidence="17">
    <location>
        <begin position="181"/>
        <end position="255"/>
    </location>
</feature>
<comment type="similarity">
    <text evidence="2">Belongs to the BexD/CtrA/VexA family.</text>
</comment>
<keyword evidence="6" id="KW-0812">Transmembrane</keyword>
<dbReference type="GO" id="GO:0006811">
    <property type="term" value="P:monoatomic ion transport"/>
    <property type="evidence" value="ECO:0007669"/>
    <property type="project" value="UniProtKB-KW"/>
</dbReference>
<dbReference type="PANTHER" id="PTHR33619">
    <property type="entry name" value="POLYSACCHARIDE EXPORT PROTEIN GFCE-RELATED"/>
    <property type="match status" value="1"/>
</dbReference>
<evidence type="ECO:0000256" key="4">
    <source>
        <dbReference type="ARBA" id="ARBA00022452"/>
    </source>
</evidence>
<keyword evidence="11" id="KW-0472">Membrane</keyword>
<evidence type="ECO:0000256" key="14">
    <source>
        <dbReference type="ARBA" id="ARBA00023288"/>
    </source>
</evidence>
<dbReference type="GO" id="GO:0015159">
    <property type="term" value="F:polysaccharide transmembrane transporter activity"/>
    <property type="evidence" value="ECO:0007669"/>
    <property type="project" value="InterPro"/>
</dbReference>
<dbReference type="Pfam" id="PF02563">
    <property type="entry name" value="Poly_export"/>
    <property type="match status" value="1"/>
</dbReference>
<keyword evidence="8" id="KW-0625">Polysaccharide transport</keyword>
<protein>
    <submittedName>
        <fullName evidence="18">Polysaccharide export protein</fullName>
    </submittedName>
    <submittedName>
        <fullName evidence="19">Sugar ABC transporter substrate-binding protein</fullName>
    </submittedName>
</protein>
<evidence type="ECO:0000256" key="3">
    <source>
        <dbReference type="ARBA" id="ARBA00022448"/>
    </source>
</evidence>
<evidence type="ECO:0000256" key="10">
    <source>
        <dbReference type="ARBA" id="ARBA00023114"/>
    </source>
</evidence>
<evidence type="ECO:0000256" key="6">
    <source>
        <dbReference type="ARBA" id="ARBA00022692"/>
    </source>
</evidence>
<sequence>MRLLNVSILLASAALAGCTVTAASGPDAATIESNASVKFSSKDKKKTAGVDYALIDINSSVLNYVGDTTTATLLGSFGGGKGGVPALPMGVGDVVQVAIFESQAGGLFIPNDAGSRPGNFISLPNQTVDREGNISVPYAGKIRATGRNVEDVQSEIEERLANRAIEPQVLITKISSRSAQASVLGDVKEPTKVQLSEAGDRVLDVISYAKGLSAPNIESYVTLIRRGKTARVNYNHLVSTPSENIYVVPGDTVMVERERRTYLAFGASGLNGRFEFEDAALKLSDALGKAGGLLDSRADPAQVYVYRTVKRDLLVKLGIDMSKFPGQEVPVIFRANLRDPSTFFATTKFPMQDRDIIYVTNSQATELYKFLDLVGSVPATAGNVSEDVLATRNAIRAF</sequence>
<dbReference type="GO" id="GO:0015288">
    <property type="term" value="F:porin activity"/>
    <property type="evidence" value="ECO:0007669"/>
    <property type="project" value="UniProtKB-KW"/>
</dbReference>
<dbReference type="InterPro" id="IPR049712">
    <property type="entry name" value="Poly_export"/>
</dbReference>
<evidence type="ECO:0000256" key="9">
    <source>
        <dbReference type="ARBA" id="ARBA00023065"/>
    </source>
</evidence>
<dbReference type="AlphaFoldDB" id="A0A1B9TLB6"/>
<dbReference type="EMBL" id="JAAMAY010000014">
    <property type="protein sequence ID" value="NTC28466.1"/>
    <property type="molecule type" value="Genomic_DNA"/>
</dbReference>
<dbReference type="OrthoDB" id="7198507at2"/>
<keyword evidence="7 15" id="KW-0732">Signal</keyword>
<evidence type="ECO:0000256" key="15">
    <source>
        <dbReference type="SAM" id="SignalP"/>
    </source>
</evidence>
<evidence type="ECO:0000256" key="1">
    <source>
        <dbReference type="ARBA" id="ARBA00004571"/>
    </source>
</evidence>
<evidence type="ECO:0000256" key="2">
    <source>
        <dbReference type="ARBA" id="ARBA00009450"/>
    </source>
</evidence>
<evidence type="ECO:0000256" key="12">
    <source>
        <dbReference type="ARBA" id="ARBA00023139"/>
    </source>
</evidence>
<evidence type="ECO:0000256" key="13">
    <source>
        <dbReference type="ARBA" id="ARBA00023237"/>
    </source>
</evidence>
<keyword evidence="5" id="KW-0762">Sugar transport</keyword>
<dbReference type="Proteomes" id="UP000702952">
    <property type="component" value="Unassembled WGS sequence"/>
</dbReference>
<dbReference type="GO" id="GO:0046930">
    <property type="term" value="C:pore complex"/>
    <property type="evidence" value="ECO:0007669"/>
    <property type="project" value="UniProtKB-KW"/>
</dbReference>
<evidence type="ECO:0000313" key="21">
    <source>
        <dbReference type="Proteomes" id="UP000093451"/>
    </source>
</evidence>
<accession>A0AA86KRC5</accession>
<dbReference type="PROSITE" id="PS51257">
    <property type="entry name" value="PROKAR_LIPOPROTEIN"/>
    <property type="match status" value="1"/>
</dbReference>
<dbReference type="Proteomes" id="UP000093451">
    <property type="component" value="Unassembled WGS sequence"/>
</dbReference>
<reference evidence="20" key="3">
    <citation type="submission" date="2020-02" db="EMBL/GenBank/DDBJ databases">
        <title>Unexpected conservation and global transmission of agrobacterial virulence plasmids.</title>
        <authorList>
            <person name="Weisberg A.J."/>
            <person name="Davis E.W. II"/>
            <person name="Tabima J.R."/>
            <person name="Belcher M.S."/>
            <person name="Miller M."/>
            <person name="Kuo C.-H."/>
            <person name="Loper J.E."/>
            <person name="Grunwald N.J."/>
            <person name="Putnam M.L."/>
            <person name="Chang J.H."/>
        </authorList>
    </citation>
    <scope>NUCLEOTIDE SEQUENCE</scope>
    <source>
        <strain evidence="20">Q15/94</strain>
    </source>
</reference>
<dbReference type="EMBL" id="LXKT01000013">
    <property type="protein sequence ID" value="OCJ38130.1"/>
    <property type="molecule type" value="Genomic_DNA"/>
</dbReference>
<feature type="chain" id="PRO_5009837019" evidence="15">
    <location>
        <begin position="23"/>
        <end position="398"/>
    </location>
</feature>
<accession>A0A1B9TLB6</accession>
<dbReference type="KEGG" id="atf:Ach5_31220"/>
<proteinExistence type="inferred from homology"/>
<keyword evidence="4" id="KW-1134">Transmembrane beta strand</keyword>
<evidence type="ECO:0000313" key="18">
    <source>
        <dbReference type="EMBL" id="NTC28466.1"/>
    </source>
</evidence>
<dbReference type="EMBL" id="CP049217">
    <property type="protein sequence ID" value="QTG15961.1"/>
    <property type="molecule type" value="Genomic_DNA"/>
</dbReference>
<keyword evidence="12" id="KW-0564">Palmitate</keyword>
<reference evidence="19 21" key="1">
    <citation type="journal article" date="2016" name="PeerJ">
        <title>Gall-ID: tools for genotyping gall-causing phytopathogenic bacteria.</title>
        <authorList>
            <person name="Davis E.W.II."/>
            <person name="Weisberg A.J."/>
            <person name="Tabima J.F."/>
            <person name="Grunwald N.J."/>
            <person name="Chang J.H."/>
        </authorList>
    </citation>
    <scope>NUCLEOTIDE SEQUENCE [LARGE SCALE GENOMIC DNA]</scope>
    <source>
        <strain evidence="19 21">N2/73</strain>
    </source>
</reference>
<evidence type="ECO:0000256" key="5">
    <source>
        <dbReference type="ARBA" id="ARBA00022597"/>
    </source>
</evidence>
<keyword evidence="10" id="KW-0626">Porin</keyword>
<keyword evidence="14" id="KW-0449">Lipoprotein</keyword>
<gene>
    <name evidence="19" type="ORF">A6U91_04705</name>
    <name evidence="18" type="ORF">G6M46_09880</name>
    <name evidence="20" type="ORF">G6M86_22215</name>
</gene>
<dbReference type="InterPro" id="IPR054765">
    <property type="entry name" value="SLBB_dom"/>
</dbReference>
<evidence type="ECO:0000256" key="7">
    <source>
        <dbReference type="ARBA" id="ARBA00022729"/>
    </source>
</evidence>
<keyword evidence="13" id="KW-0998">Cell outer membrane</keyword>
<evidence type="ECO:0000313" key="19">
    <source>
        <dbReference type="EMBL" id="OCJ38130.1"/>
    </source>
</evidence>
<evidence type="ECO:0000313" key="22">
    <source>
        <dbReference type="Proteomes" id="UP000702952"/>
    </source>
</evidence>
<dbReference type="InterPro" id="IPR003715">
    <property type="entry name" value="Poly_export_N"/>
</dbReference>